<dbReference type="InterPro" id="IPR008844">
    <property type="entry name" value="Spore_GerAC-like"/>
</dbReference>
<reference evidence="10 11" key="1">
    <citation type="submission" date="2018-08" db="EMBL/GenBank/DDBJ databases">
        <title>Bacillus chawlae sp. nov., Bacillus glennii sp. nov., and Bacillus saganii sp. nov. Isolated from the Vehicle Assembly Building at Kennedy Space Center where the Viking Spacecraft were Assembled.</title>
        <authorList>
            <person name="Seuylemezian A."/>
            <person name="Vaishampayan P."/>
        </authorList>
    </citation>
    <scope>NUCLEOTIDE SEQUENCE [LARGE SCALE GENOMIC DNA]</scope>
    <source>
        <strain evidence="10 11">V44-8</strain>
    </source>
</reference>
<evidence type="ECO:0000256" key="7">
    <source>
        <dbReference type="ARBA" id="ARBA00023288"/>
    </source>
</evidence>
<dbReference type="GO" id="GO:0016020">
    <property type="term" value="C:membrane"/>
    <property type="evidence" value="ECO:0007669"/>
    <property type="project" value="UniProtKB-SubCell"/>
</dbReference>
<comment type="subcellular location">
    <subcellularLocation>
        <location evidence="1">Membrane</location>
        <topology evidence="1">Lipid-anchor</topology>
    </subcellularLocation>
</comment>
<feature type="domain" description="Spore germination protein N-terminal" evidence="9">
    <location>
        <begin position="19"/>
        <end position="217"/>
    </location>
</feature>
<sequence>MLLFFTSVMICIVLTGCWDSDEIDERAVVLAISIDKAVGEKEEIKIAHKGKMSDLADQPVIRLSAQIALPGRIPLGPETGGGGGSEQSPVWVVSVTGHTIDEAMLNLQQEVADEIFLGHLRVIVVSEEIARIGVNRFTDYLKRNPEIRRTAWMVVSKGKADRFMQMAPKLERVPALYLSTVLDDAIDLGKFPSDFIGKFWSILSSNAQDAFLPYLDIKNKENVQIKGLAYFKGNKMIGTTNPLEIGLFMGIIGEERGGYGTFVDSPEIDGFLLVRAMKRDAKIKTSLKNGRPHVRIILHYEAMISENEVDKNAKKPLNPKAINSVEGKFSKGVEKKVKQLIKKTQKDESDIYGFGDHFRAKHPEYWKSKVRKLEDWHEQYKNMTVQVDCKTNIRLVGMKSK</sequence>
<keyword evidence="11" id="KW-1185">Reference proteome</keyword>
<keyword evidence="3" id="KW-0309">Germination</keyword>
<dbReference type="Pfam" id="PF05504">
    <property type="entry name" value="Spore_GerAC"/>
    <property type="match status" value="1"/>
</dbReference>
<evidence type="ECO:0000256" key="1">
    <source>
        <dbReference type="ARBA" id="ARBA00004635"/>
    </source>
</evidence>
<comment type="caution">
    <text evidence="10">The sequence shown here is derived from an EMBL/GenBank/DDBJ whole genome shotgun (WGS) entry which is preliminary data.</text>
</comment>
<evidence type="ECO:0000256" key="5">
    <source>
        <dbReference type="ARBA" id="ARBA00023136"/>
    </source>
</evidence>
<dbReference type="NCBIfam" id="TIGR02887">
    <property type="entry name" value="spore_ger_x_C"/>
    <property type="match status" value="1"/>
</dbReference>
<dbReference type="GO" id="GO:0009847">
    <property type="term" value="P:spore germination"/>
    <property type="evidence" value="ECO:0007669"/>
    <property type="project" value="InterPro"/>
</dbReference>
<evidence type="ECO:0000313" key="11">
    <source>
        <dbReference type="Proteomes" id="UP000262939"/>
    </source>
</evidence>
<dbReference type="InterPro" id="IPR038501">
    <property type="entry name" value="Spore_GerAC_C_sf"/>
</dbReference>
<evidence type="ECO:0000259" key="8">
    <source>
        <dbReference type="Pfam" id="PF05504"/>
    </source>
</evidence>
<dbReference type="AlphaFoldDB" id="A0A372LJM2"/>
<keyword evidence="5" id="KW-0472">Membrane</keyword>
<dbReference type="EMBL" id="QVTD01000001">
    <property type="protein sequence ID" value="RFU66694.1"/>
    <property type="molecule type" value="Genomic_DNA"/>
</dbReference>
<protein>
    <submittedName>
        <fullName evidence="10">Ger(X)C family spore germination protein</fullName>
    </submittedName>
</protein>
<comment type="similarity">
    <text evidence="2">Belongs to the GerABKC lipoprotein family.</text>
</comment>
<dbReference type="PANTHER" id="PTHR35789">
    <property type="entry name" value="SPORE GERMINATION PROTEIN B3"/>
    <property type="match status" value="1"/>
</dbReference>
<dbReference type="InterPro" id="IPR046953">
    <property type="entry name" value="Spore_GerAC-like_C"/>
</dbReference>
<dbReference type="InterPro" id="IPR057336">
    <property type="entry name" value="GerAC_N"/>
</dbReference>
<proteinExistence type="inferred from homology"/>
<evidence type="ECO:0000313" key="10">
    <source>
        <dbReference type="EMBL" id="RFU66694.1"/>
    </source>
</evidence>
<feature type="domain" description="Spore germination GerAC-like C-terminal" evidence="8">
    <location>
        <begin position="226"/>
        <end position="397"/>
    </location>
</feature>
<gene>
    <name evidence="10" type="ORF">D0466_00850</name>
</gene>
<accession>A0A372LJM2</accession>
<keyword evidence="7" id="KW-0449">Lipoprotein</keyword>
<dbReference type="Proteomes" id="UP000262939">
    <property type="component" value="Unassembled WGS sequence"/>
</dbReference>
<organism evidence="10 11">
    <name type="scientific">Peribacillus glennii</name>
    <dbReference type="NCBI Taxonomy" id="2303991"/>
    <lineage>
        <taxon>Bacteria</taxon>
        <taxon>Bacillati</taxon>
        <taxon>Bacillota</taxon>
        <taxon>Bacilli</taxon>
        <taxon>Bacillales</taxon>
        <taxon>Bacillaceae</taxon>
        <taxon>Peribacillus</taxon>
    </lineage>
</organism>
<keyword evidence="6" id="KW-0564">Palmitate</keyword>
<dbReference type="Pfam" id="PF25198">
    <property type="entry name" value="Spore_GerAC_N"/>
    <property type="match status" value="1"/>
</dbReference>
<name>A0A372LJM2_9BACI</name>
<evidence type="ECO:0000256" key="2">
    <source>
        <dbReference type="ARBA" id="ARBA00007886"/>
    </source>
</evidence>
<keyword evidence="4" id="KW-0732">Signal</keyword>
<evidence type="ECO:0000259" key="9">
    <source>
        <dbReference type="Pfam" id="PF25198"/>
    </source>
</evidence>
<evidence type="ECO:0000256" key="3">
    <source>
        <dbReference type="ARBA" id="ARBA00022544"/>
    </source>
</evidence>
<dbReference type="Gene3D" id="3.30.300.210">
    <property type="entry name" value="Nutrient germinant receptor protein C, domain 3"/>
    <property type="match status" value="1"/>
</dbReference>
<evidence type="ECO:0000256" key="6">
    <source>
        <dbReference type="ARBA" id="ARBA00023139"/>
    </source>
</evidence>
<dbReference type="PANTHER" id="PTHR35789:SF1">
    <property type="entry name" value="SPORE GERMINATION PROTEIN B3"/>
    <property type="match status" value="1"/>
</dbReference>
<evidence type="ECO:0000256" key="4">
    <source>
        <dbReference type="ARBA" id="ARBA00022729"/>
    </source>
</evidence>